<dbReference type="GO" id="GO:0005789">
    <property type="term" value="C:endoplasmic reticulum membrane"/>
    <property type="evidence" value="ECO:0007669"/>
    <property type="project" value="TreeGrafter"/>
</dbReference>
<evidence type="ECO:0000256" key="5">
    <source>
        <dbReference type="ARBA" id="ARBA00022927"/>
    </source>
</evidence>
<keyword evidence="4 9" id="KW-0812">Transmembrane</keyword>
<dbReference type="GO" id="GO:0048280">
    <property type="term" value="P:vesicle fusion with Golgi apparatus"/>
    <property type="evidence" value="ECO:0007669"/>
    <property type="project" value="TreeGrafter"/>
</dbReference>
<dbReference type="GO" id="GO:0012507">
    <property type="term" value="C:ER to Golgi transport vesicle membrane"/>
    <property type="evidence" value="ECO:0007669"/>
    <property type="project" value="TreeGrafter"/>
</dbReference>
<keyword evidence="6 9" id="KW-1133">Transmembrane helix</keyword>
<keyword evidence="8 9" id="KW-0472">Membrane</keyword>
<sequence>MNFGVDWDAEQRQTLLEGQASIARASQSVARSQRVAAETEQLGREVINELGTQRETLLGAKRRLEDTDQELNTSRKVMRLITRRVLTNKLALLLIIVLEVAILALTVYLKFFAKKK</sequence>
<dbReference type="GO" id="GO:0006891">
    <property type="term" value="P:intra-Golgi vesicle-mediated transport"/>
    <property type="evidence" value="ECO:0007669"/>
    <property type="project" value="TreeGrafter"/>
</dbReference>
<name>A0A6V7KNZ0_9HYME</name>
<evidence type="ECO:0000256" key="6">
    <source>
        <dbReference type="ARBA" id="ARBA00022989"/>
    </source>
</evidence>
<protein>
    <recommendedName>
        <fullName evidence="11">t-SNARE coiled-coil homology domain-containing protein</fullName>
    </recommendedName>
</protein>
<dbReference type="PANTHER" id="PTHR21230">
    <property type="entry name" value="VESICLE TRANSPORT V-SNARE PROTEIN VTI1-RELATED"/>
    <property type="match status" value="1"/>
</dbReference>
<evidence type="ECO:0000256" key="1">
    <source>
        <dbReference type="ARBA" id="ARBA00004211"/>
    </source>
</evidence>
<dbReference type="EMBL" id="CADCXW020000158">
    <property type="protein sequence ID" value="CAD1564197.1"/>
    <property type="molecule type" value="Genomic_DNA"/>
</dbReference>
<keyword evidence="7" id="KW-0175">Coiled coil</keyword>
<dbReference type="GO" id="GO:0005829">
    <property type="term" value="C:cytosol"/>
    <property type="evidence" value="ECO:0007669"/>
    <property type="project" value="GOC"/>
</dbReference>
<dbReference type="CDD" id="cd15890">
    <property type="entry name" value="SNARE_Vti1b"/>
    <property type="match status" value="1"/>
</dbReference>
<dbReference type="GO" id="GO:1903076">
    <property type="term" value="P:regulation of protein localization to plasma membrane"/>
    <property type="evidence" value="ECO:0007669"/>
    <property type="project" value="TreeGrafter"/>
</dbReference>
<dbReference type="GO" id="GO:0005484">
    <property type="term" value="F:SNAP receptor activity"/>
    <property type="evidence" value="ECO:0007669"/>
    <property type="project" value="TreeGrafter"/>
</dbReference>
<comment type="similarity">
    <text evidence="2">Belongs to the VTI1 family.</text>
</comment>
<keyword evidence="5" id="KW-0653">Protein transport</keyword>
<evidence type="ECO:0000313" key="10">
    <source>
        <dbReference type="EMBL" id="CAD1564197.1"/>
    </source>
</evidence>
<evidence type="ECO:0000256" key="4">
    <source>
        <dbReference type="ARBA" id="ARBA00022692"/>
    </source>
</evidence>
<dbReference type="GO" id="GO:0042147">
    <property type="term" value="P:retrograde transport, endosome to Golgi"/>
    <property type="evidence" value="ECO:0007669"/>
    <property type="project" value="TreeGrafter"/>
</dbReference>
<gene>
    <name evidence="10" type="ORF">BBRV_LOCUS81097</name>
</gene>
<dbReference type="PANTHER" id="PTHR21230:SF89">
    <property type="entry name" value="VESICLE TRANSPORT THROUGH INTERACTION WITH T-SNARES HOMOLOG 1B"/>
    <property type="match status" value="1"/>
</dbReference>
<comment type="subcellular location">
    <subcellularLocation>
        <location evidence="1">Membrane</location>
        <topology evidence="1">Single-pass type IV membrane protein</topology>
    </subcellularLocation>
</comment>
<dbReference type="GO" id="GO:0031201">
    <property type="term" value="C:SNARE complex"/>
    <property type="evidence" value="ECO:0007669"/>
    <property type="project" value="TreeGrafter"/>
</dbReference>
<dbReference type="GO" id="GO:0015031">
    <property type="term" value="P:protein transport"/>
    <property type="evidence" value="ECO:0007669"/>
    <property type="project" value="UniProtKB-KW"/>
</dbReference>
<feature type="transmembrane region" description="Helical" evidence="9">
    <location>
        <begin position="90"/>
        <end position="113"/>
    </location>
</feature>
<proteinExistence type="inferred from homology"/>
<dbReference type="GO" id="GO:0005794">
    <property type="term" value="C:Golgi apparatus"/>
    <property type="evidence" value="ECO:0007669"/>
    <property type="project" value="TreeGrafter"/>
</dbReference>
<evidence type="ECO:0000256" key="9">
    <source>
        <dbReference type="SAM" id="Phobius"/>
    </source>
</evidence>
<accession>A0A6V7KNZ0</accession>
<evidence type="ECO:0000256" key="2">
    <source>
        <dbReference type="ARBA" id="ARBA00006108"/>
    </source>
</evidence>
<dbReference type="AlphaFoldDB" id="A0A6V7KNZ0"/>
<dbReference type="GO" id="GO:0016236">
    <property type="term" value="P:macroautophagy"/>
    <property type="evidence" value="ECO:0007669"/>
    <property type="project" value="TreeGrafter"/>
</dbReference>
<dbReference type="Pfam" id="PF12352">
    <property type="entry name" value="V-SNARE_C"/>
    <property type="match status" value="1"/>
</dbReference>
<reference evidence="10" key="1">
    <citation type="submission" date="2020-07" db="EMBL/GenBank/DDBJ databases">
        <authorList>
            <person name="Ferguson B K."/>
        </authorList>
    </citation>
    <scope>NUCLEOTIDE SEQUENCE</scope>
    <source>
        <strain evidence="10">L06</strain>
    </source>
</reference>
<dbReference type="GO" id="GO:0031902">
    <property type="term" value="C:late endosome membrane"/>
    <property type="evidence" value="ECO:0007669"/>
    <property type="project" value="TreeGrafter"/>
</dbReference>
<evidence type="ECO:0000256" key="8">
    <source>
        <dbReference type="ARBA" id="ARBA00023136"/>
    </source>
</evidence>
<dbReference type="SUPFAM" id="SSF58038">
    <property type="entry name" value="SNARE fusion complex"/>
    <property type="match status" value="1"/>
</dbReference>
<organism evidence="10">
    <name type="scientific">Bracon brevicornis</name>
    <dbReference type="NCBI Taxonomy" id="1563983"/>
    <lineage>
        <taxon>Eukaryota</taxon>
        <taxon>Metazoa</taxon>
        <taxon>Ecdysozoa</taxon>
        <taxon>Arthropoda</taxon>
        <taxon>Hexapoda</taxon>
        <taxon>Insecta</taxon>
        <taxon>Pterygota</taxon>
        <taxon>Neoptera</taxon>
        <taxon>Endopterygota</taxon>
        <taxon>Hymenoptera</taxon>
        <taxon>Apocrita</taxon>
        <taxon>Ichneumonoidea</taxon>
        <taxon>Braconidae</taxon>
        <taxon>Braconinae</taxon>
        <taxon>Bracon</taxon>
    </lineage>
</organism>
<evidence type="ECO:0008006" key="11">
    <source>
        <dbReference type="Google" id="ProtNLM"/>
    </source>
</evidence>
<keyword evidence="3" id="KW-0813">Transport</keyword>
<evidence type="ECO:0000256" key="7">
    <source>
        <dbReference type="ARBA" id="ARBA00023054"/>
    </source>
</evidence>
<dbReference type="FunFam" id="1.20.5.110:FF:000002">
    <property type="entry name" value="Vesicle transport through interaction with t-SNAREsB"/>
    <property type="match status" value="1"/>
</dbReference>
<evidence type="ECO:0000256" key="3">
    <source>
        <dbReference type="ARBA" id="ARBA00022448"/>
    </source>
</evidence>
<dbReference type="Gene3D" id="1.20.5.110">
    <property type="match status" value="1"/>
</dbReference>
<dbReference type="GO" id="GO:0006896">
    <property type="term" value="P:Golgi to vacuole transport"/>
    <property type="evidence" value="ECO:0007669"/>
    <property type="project" value="TreeGrafter"/>
</dbReference>
<dbReference type="GO" id="GO:0000149">
    <property type="term" value="F:SNARE binding"/>
    <property type="evidence" value="ECO:0007669"/>
    <property type="project" value="TreeGrafter"/>
</dbReference>